<protein>
    <submittedName>
        <fullName evidence="1">GYD family protein</fullName>
    </submittedName>
</protein>
<dbReference type="RefSeq" id="WP_174582105.1">
    <property type="nucleotide sequence ID" value="NZ_CAJNOB010000023.1"/>
</dbReference>
<sequence>MATYIILSTLSPQAFEDPKQFKEVAQKVTEKIRQECPGVTWKESYVTLGRYDIVDIVESDDPVQVERAALIIRGYGRAQTETLPARPWSQFLQSL</sequence>
<dbReference type="EMBL" id="CAJNOB010000023">
    <property type="protein sequence ID" value="CAF0699096.1"/>
    <property type="molecule type" value="Genomic_DNA"/>
</dbReference>
<name>A0A8J2BLG7_9BACT</name>
<dbReference type="AlphaFoldDB" id="A0A8J2BLG7"/>
<keyword evidence="2" id="KW-1185">Reference proteome</keyword>
<reference evidence="1" key="1">
    <citation type="submission" date="2021-02" db="EMBL/GenBank/DDBJ databases">
        <authorList>
            <person name="Cremers G."/>
            <person name="Picone N."/>
        </authorList>
    </citation>
    <scope>NUCLEOTIDE SEQUENCE</scope>
    <source>
        <strain evidence="1">PQ17</strain>
    </source>
</reference>
<comment type="caution">
    <text evidence="1">The sequence shown here is derived from an EMBL/GenBank/DDBJ whole genome shotgun (WGS) entry which is preliminary data.</text>
</comment>
<dbReference type="InterPro" id="IPR014845">
    <property type="entry name" value="GYD/TTHA1554"/>
</dbReference>
<evidence type="ECO:0000313" key="1">
    <source>
        <dbReference type="EMBL" id="CAF0699096.1"/>
    </source>
</evidence>
<organism evidence="1 2">
    <name type="scientific">Candidatus Methylacidithermus pantelleriae</name>
    <dbReference type="NCBI Taxonomy" id="2744239"/>
    <lineage>
        <taxon>Bacteria</taxon>
        <taxon>Pseudomonadati</taxon>
        <taxon>Verrucomicrobiota</taxon>
        <taxon>Methylacidiphilae</taxon>
        <taxon>Methylacidiphilales</taxon>
        <taxon>Methylacidiphilaceae</taxon>
        <taxon>Candidatus Methylacidithermus</taxon>
    </lineage>
</organism>
<proteinExistence type="predicted"/>
<dbReference type="Proteomes" id="UP000663859">
    <property type="component" value="Unassembled WGS sequence"/>
</dbReference>
<dbReference type="Pfam" id="PF08734">
    <property type="entry name" value="GYD"/>
    <property type="match status" value="1"/>
</dbReference>
<evidence type="ECO:0000313" key="2">
    <source>
        <dbReference type="Proteomes" id="UP000663859"/>
    </source>
</evidence>
<accession>A0A8J2BLG7</accession>
<gene>
    <name evidence="1" type="ORF">MPNT_30123</name>
</gene>